<gene>
    <name evidence="2" type="ORF">Maq22A_c02370</name>
</gene>
<evidence type="ECO:0000256" key="1">
    <source>
        <dbReference type="SAM" id="MobiDB-lite"/>
    </source>
</evidence>
<reference evidence="3" key="2">
    <citation type="submission" date="2015-01" db="EMBL/GenBank/DDBJ databases">
        <title>Complete genome sequence of Methylobacterium aquaticum strain 22A.</title>
        <authorList>
            <person name="Tani A."/>
            <person name="Ogura Y."/>
            <person name="Hayashi T."/>
        </authorList>
    </citation>
    <scope>NUCLEOTIDE SEQUENCE [LARGE SCALE GENOMIC DNA]</scope>
    <source>
        <strain evidence="3">MA-22A</strain>
    </source>
</reference>
<proteinExistence type="predicted"/>
<dbReference type="STRING" id="270351.Maq22A_c02370"/>
<dbReference type="RefSeq" id="WP_063919989.1">
    <property type="nucleotide sequence ID" value="NZ_AP014704.1"/>
</dbReference>
<feature type="compositionally biased region" description="Basic and acidic residues" evidence="1">
    <location>
        <begin position="108"/>
        <end position="119"/>
    </location>
</feature>
<protein>
    <submittedName>
        <fullName evidence="2">Uncharacterized protein</fullName>
    </submittedName>
</protein>
<dbReference type="EMBL" id="AP014704">
    <property type="protein sequence ID" value="BAQ43957.1"/>
    <property type="molecule type" value="Genomic_DNA"/>
</dbReference>
<feature type="region of interest" description="Disordered" evidence="1">
    <location>
        <begin position="100"/>
        <end position="119"/>
    </location>
</feature>
<dbReference type="PATRIC" id="fig|270351.10.peg.479"/>
<dbReference type="AlphaFoldDB" id="A0A0C6FAW7"/>
<evidence type="ECO:0000313" key="2">
    <source>
        <dbReference type="EMBL" id="BAQ43957.1"/>
    </source>
</evidence>
<name>A0A0C6FAW7_9HYPH</name>
<evidence type="ECO:0000313" key="3">
    <source>
        <dbReference type="Proteomes" id="UP000061432"/>
    </source>
</evidence>
<sequence>MRRGRNPRRAYDEAGREIVPPTVGDMRAQGDITAAVTCHGCQRRVVIPTDCFPTDLPFPDIALRLVCSTCGSRDVGVMMDMQAHYARLTAETGWVMEVKPWPKVGPNTEKRPEPEPGAC</sequence>
<organism evidence="2 3">
    <name type="scientific">Methylobacterium aquaticum</name>
    <dbReference type="NCBI Taxonomy" id="270351"/>
    <lineage>
        <taxon>Bacteria</taxon>
        <taxon>Pseudomonadati</taxon>
        <taxon>Pseudomonadota</taxon>
        <taxon>Alphaproteobacteria</taxon>
        <taxon>Hyphomicrobiales</taxon>
        <taxon>Methylobacteriaceae</taxon>
        <taxon>Methylobacterium</taxon>
    </lineage>
</organism>
<reference evidence="2 3" key="1">
    <citation type="journal article" date="2015" name="Genome Announc.">
        <title>Complete Genome Sequence of Methylobacterium aquaticum Strain 22A, Isolated from Racomitrium japonicum Moss.</title>
        <authorList>
            <person name="Tani A."/>
            <person name="Ogura Y."/>
            <person name="Hayashi T."/>
            <person name="Kimbara K."/>
        </authorList>
    </citation>
    <scope>NUCLEOTIDE SEQUENCE [LARGE SCALE GENOMIC DNA]</scope>
    <source>
        <strain evidence="2 3">MA-22A</strain>
    </source>
</reference>
<accession>A0A0C6FAW7</accession>
<dbReference type="KEGG" id="maqu:Maq22A_c02370"/>
<dbReference type="Proteomes" id="UP000061432">
    <property type="component" value="Chromosome"/>
</dbReference>